<evidence type="ECO:0000256" key="4">
    <source>
        <dbReference type="ARBA" id="ARBA00023274"/>
    </source>
</evidence>
<comment type="function">
    <text evidence="5">Component of the large ribosomal subunit. The ribosome is a large ribonucleoprotein complex responsible for the synthesis of proteins in the cell.</text>
</comment>
<comment type="subunit">
    <text evidence="2">Component of the large ribosomal subunit.</text>
</comment>
<dbReference type="SUPFAM" id="SSF54575">
    <property type="entry name" value="Ribosomal protein L31e"/>
    <property type="match status" value="1"/>
</dbReference>
<accession>A0A5F8AHF7</accession>
<evidence type="ECO:0000256" key="1">
    <source>
        <dbReference type="ARBA" id="ARBA00010808"/>
    </source>
</evidence>
<proteinExistence type="inferred from homology"/>
<dbReference type="GeneTree" id="ENSGT00950000183030"/>
<dbReference type="Proteomes" id="UP000006718">
    <property type="component" value="Chromosome 3"/>
</dbReference>
<name>A0A5F8AHF7_MACMU</name>
<reference evidence="9" key="3">
    <citation type="submission" date="2025-08" db="UniProtKB">
        <authorList>
            <consortium name="Ensembl"/>
        </authorList>
    </citation>
    <scope>IDENTIFICATION</scope>
    <source>
        <strain evidence="9">17573</strain>
    </source>
</reference>
<dbReference type="GO" id="GO:0002181">
    <property type="term" value="P:cytoplasmic translation"/>
    <property type="evidence" value="ECO:0000318"/>
    <property type="project" value="GO_Central"/>
</dbReference>
<feature type="compositionally biased region" description="Basic and acidic residues" evidence="8">
    <location>
        <begin position="1"/>
        <end position="12"/>
    </location>
</feature>
<dbReference type="PaxDb" id="9544-ENSMMUP00000035498"/>
<keyword evidence="4" id="KW-0687">Ribonucleoprotein</keyword>
<keyword evidence="10" id="KW-1185">Reference proteome</keyword>
<dbReference type="Gene3D" id="3.10.440.10">
    <property type="match status" value="1"/>
</dbReference>
<protein>
    <recommendedName>
        <fullName evidence="6">Large ribosomal subunit protein eL31</fullName>
    </recommendedName>
    <alternativeName>
        <fullName evidence="7">60S ribosomal protein L31</fullName>
    </alternativeName>
</protein>
<evidence type="ECO:0000313" key="9">
    <source>
        <dbReference type="Ensembl" id="ENSMMUP00000076841.1"/>
    </source>
</evidence>
<dbReference type="PANTHER" id="PTHR10956">
    <property type="entry name" value="60S RIBOSOMAL PROTEIN L31"/>
    <property type="match status" value="1"/>
</dbReference>
<evidence type="ECO:0000256" key="6">
    <source>
        <dbReference type="ARBA" id="ARBA00035230"/>
    </source>
</evidence>
<dbReference type="GO" id="GO:0022625">
    <property type="term" value="C:cytosolic large ribosomal subunit"/>
    <property type="evidence" value="ECO:0000318"/>
    <property type="project" value="GO_Central"/>
</dbReference>
<dbReference type="AlphaFoldDB" id="A0A5F8AHF7"/>
<keyword evidence="3" id="KW-0689">Ribosomal protein</keyword>
<evidence type="ECO:0000256" key="2">
    <source>
        <dbReference type="ARBA" id="ARBA00011133"/>
    </source>
</evidence>
<dbReference type="InterPro" id="IPR023621">
    <property type="entry name" value="Ribosomal_eL31_dom_sf"/>
</dbReference>
<dbReference type="PANTHER" id="PTHR10956:SF4">
    <property type="entry name" value="LARGE RIBOSOMAL SUBUNIT PROTEIN EL31"/>
    <property type="match status" value="1"/>
</dbReference>
<feature type="region of interest" description="Disordered" evidence="8">
    <location>
        <begin position="1"/>
        <end position="37"/>
    </location>
</feature>
<evidence type="ECO:0000256" key="8">
    <source>
        <dbReference type="SAM" id="MobiDB-lite"/>
    </source>
</evidence>
<dbReference type="Pfam" id="PF01198">
    <property type="entry name" value="Ribosomal_L31e"/>
    <property type="match status" value="1"/>
</dbReference>
<dbReference type="Bgee" id="ENSMMUG00000057114">
    <property type="expression patterns" value="Expressed in cerebellum and 6 other cell types or tissues"/>
</dbReference>
<dbReference type="SMART" id="SM01380">
    <property type="entry name" value="Ribosomal_L31e"/>
    <property type="match status" value="1"/>
</dbReference>
<evidence type="ECO:0000256" key="7">
    <source>
        <dbReference type="ARBA" id="ARBA00035337"/>
    </source>
</evidence>
<reference evidence="10" key="1">
    <citation type="journal article" date="2007" name="Science">
        <title>Evolutionary and biomedical insights from the rhesus macaque genome.</title>
        <authorList>
            <person name="Gibbs R.A."/>
            <person name="Rogers J."/>
            <person name="Katze M.G."/>
            <person name="Bumgarner R."/>
            <person name="Weinstock G.M."/>
            <person name="Mardis E.R."/>
            <person name="Remington K.A."/>
            <person name="Strausberg R.L."/>
            <person name="Venter J.C."/>
            <person name="Wilson R.K."/>
            <person name="Batzer M.A."/>
            <person name="Bustamante C.D."/>
            <person name="Eichler E.E."/>
            <person name="Hahn M.W."/>
            <person name="Hardison R.C."/>
            <person name="Makova K.D."/>
            <person name="Miller W."/>
            <person name="Milosavljevic A."/>
            <person name="Palermo R.E."/>
            <person name="Siepel A."/>
            <person name="Sikela J.M."/>
            <person name="Attaway T."/>
            <person name="Bell S."/>
            <person name="Bernard K.E."/>
            <person name="Buhay C.J."/>
            <person name="Chandrabose M.N."/>
            <person name="Dao M."/>
            <person name="Davis C."/>
            <person name="Delehaunty K.D."/>
            <person name="Ding Y."/>
            <person name="Dinh H.H."/>
            <person name="Dugan-Rocha S."/>
            <person name="Fulton L.A."/>
            <person name="Gabisi R.A."/>
            <person name="Garner T.T."/>
            <person name="Godfrey J."/>
            <person name="Hawes A.C."/>
            <person name="Hernandez J."/>
            <person name="Hines S."/>
            <person name="Holder M."/>
            <person name="Hume J."/>
            <person name="Jhangiani S.N."/>
            <person name="Joshi V."/>
            <person name="Khan Z.M."/>
            <person name="Kirkness E.F."/>
            <person name="Cree A."/>
            <person name="Fowler R.G."/>
            <person name="Lee S."/>
            <person name="Lewis L.R."/>
            <person name="Li Z."/>
            <person name="Liu Y.-S."/>
            <person name="Moore S.M."/>
            <person name="Muzny D."/>
            <person name="Nazareth L.V."/>
            <person name="Ngo D.N."/>
            <person name="Okwuonu G.O."/>
            <person name="Pai G."/>
            <person name="Parker D."/>
            <person name="Paul H.A."/>
            <person name="Pfannkoch C."/>
            <person name="Pohl C.S."/>
            <person name="Rogers Y.-H.C."/>
            <person name="Ruiz S.J."/>
            <person name="Sabo A."/>
            <person name="Santibanez J."/>
            <person name="Schneider B.W."/>
            <person name="Smith S.M."/>
            <person name="Sodergren E."/>
            <person name="Svatek A.F."/>
            <person name="Utterback T.R."/>
            <person name="Vattathil S."/>
            <person name="Warren W."/>
            <person name="White C.S."/>
            <person name="Chinwalla A.T."/>
            <person name="Feng Y."/>
            <person name="Halpern A.L."/>
            <person name="Hillier L.W."/>
            <person name="Huang X."/>
            <person name="Minx P."/>
            <person name="Nelson J.O."/>
            <person name="Pepin K.H."/>
            <person name="Qin X."/>
            <person name="Sutton G.G."/>
            <person name="Venter E."/>
            <person name="Walenz B.P."/>
            <person name="Wallis J.W."/>
            <person name="Worley K.C."/>
            <person name="Yang S.-P."/>
            <person name="Jones S.M."/>
            <person name="Marra M.A."/>
            <person name="Rocchi M."/>
            <person name="Schein J.E."/>
            <person name="Baertsch R."/>
            <person name="Clarke L."/>
            <person name="Csuros M."/>
            <person name="Glasscock J."/>
            <person name="Harris R.A."/>
            <person name="Havlak P."/>
            <person name="Jackson A.R."/>
            <person name="Jiang H."/>
            <person name="Liu Y."/>
            <person name="Messina D.N."/>
            <person name="Shen Y."/>
            <person name="Song H.X.-Z."/>
            <person name="Wylie T."/>
            <person name="Zhang L."/>
            <person name="Birney E."/>
            <person name="Han K."/>
            <person name="Konkel M.K."/>
            <person name="Lee J."/>
            <person name="Smit A.F.A."/>
            <person name="Ullmer B."/>
            <person name="Wang H."/>
            <person name="Xing J."/>
            <person name="Burhans R."/>
            <person name="Cheng Z."/>
            <person name="Karro J.E."/>
            <person name="Ma J."/>
            <person name="Raney B."/>
            <person name="She X."/>
            <person name="Cox M.J."/>
            <person name="Demuth J.P."/>
            <person name="Dumas L.J."/>
            <person name="Han S.-G."/>
            <person name="Hopkins J."/>
            <person name="Karimpour-Fard A."/>
            <person name="Kim Y.H."/>
            <person name="Pollack J.R."/>
            <person name="Vinar T."/>
            <person name="Addo-Quaye C."/>
            <person name="Degenhardt J."/>
            <person name="Denby A."/>
            <person name="Hubisz M.J."/>
            <person name="Indap A."/>
            <person name="Kosiol C."/>
            <person name="Lahn B.T."/>
            <person name="Lawson H.A."/>
            <person name="Marklein A."/>
            <person name="Nielsen R."/>
            <person name="Vallender E.J."/>
            <person name="Clark A.G."/>
            <person name="Ferguson B."/>
            <person name="Hernandez R.D."/>
            <person name="Hirani K."/>
            <person name="Kehrer-Sawatzki H."/>
            <person name="Kolb J."/>
            <person name="Patil S."/>
            <person name="Pu L.-L."/>
            <person name="Ren Y."/>
            <person name="Smith D.G."/>
            <person name="Wheeler D.A."/>
            <person name="Schenck I."/>
            <person name="Ball E.V."/>
            <person name="Chen R."/>
            <person name="Cooper D.N."/>
            <person name="Giardine B."/>
            <person name="Hsu F."/>
            <person name="Kent W.J."/>
            <person name="Lesk A."/>
            <person name="Nelson D.L."/>
            <person name="O'brien W.E."/>
            <person name="Pruefer K."/>
            <person name="Stenson P.D."/>
            <person name="Wallace J.C."/>
            <person name="Ke H."/>
            <person name="Liu X.-M."/>
            <person name="Wang P."/>
            <person name="Xiang A.P."/>
            <person name="Yang F."/>
            <person name="Barber G.P."/>
            <person name="Haussler D."/>
            <person name="Karolchik D."/>
            <person name="Kern A.D."/>
            <person name="Kuhn R.M."/>
            <person name="Smith K.E."/>
            <person name="Zwieg A.S."/>
        </authorList>
    </citation>
    <scope>NUCLEOTIDE SEQUENCE [LARGE SCALE GENOMIC DNA]</scope>
    <source>
        <strain evidence="10">17573</strain>
    </source>
</reference>
<dbReference type="Ensembl" id="ENSMMUT00000096655.1">
    <property type="protein sequence ID" value="ENSMMUP00000076841.1"/>
    <property type="gene ID" value="ENSMMUG00000057114.1"/>
</dbReference>
<sequence length="121" mass="13851">MAAAKKGGEKKGHSAISEAVTPEYTSASVEWASRSAPRAHREIQKFAMKEMGTPKVHIDVRLNKALWAKGIRNVLHHICVRLPRKRNKDKDSPNKLYAFVTYVLLPLSQIYRQAMWMRTNH</sequence>
<organism evidence="9 10">
    <name type="scientific">Macaca mulatta</name>
    <name type="common">Rhesus macaque</name>
    <dbReference type="NCBI Taxonomy" id="9544"/>
    <lineage>
        <taxon>Eukaryota</taxon>
        <taxon>Metazoa</taxon>
        <taxon>Chordata</taxon>
        <taxon>Craniata</taxon>
        <taxon>Vertebrata</taxon>
        <taxon>Euteleostomi</taxon>
        <taxon>Mammalia</taxon>
        <taxon>Eutheria</taxon>
        <taxon>Euarchontoglires</taxon>
        <taxon>Primates</taxon>
        <taxon>Haplorrhini</taxon>
        <taxon>Catarrhini</taxon>
        <taxon>Cercopithecidae</taxon>
        <taxon>Cercopithecinae</taxon>
        <taxon>Macaca</taxon>
    </lineage>
</organism>
<evidence type="ECO:0000256" key="5">
    <source>
        <dbReference type="ARBA" id="ARBA00034092"/>
    </source>
</evidence>
<reference evidence="9" key="2">
    <citation type="submission" date="2019-01" db="EMBL/GenBank/DDBJ databases">
        <authorList>
            <person name="Graves T."/>
            <person name="Eichler E.E."/>
            <person name="Wilson R.K."/>
        </authorList>
    </citation>
    <scope>NUCLEOTIDE SEQUENCE [LARGE SCALE GENOMIC DNA]</scope>
    <source>
        <strain evidence="9">17573</strain>
    </source>
</reference>
<evidence type="ECO:0000256" key="3">
    <source>
        <dbReference type="ARBA" id="ARBA00022980"/>
    </source>
</evidence>
<reference evidence="9" key="4">
    <citation type="submission" date="2025-09" db="UniProtKB">
        <authorList>
            <consortium name="Ensembl"/>
        </authorList>
    </citation>
    <scope>IDENTIFICATION</scope>
    <source>
        <strain evidence="9">17573</strain>
    </source>
</reference>
<dbReference type="OMA" id="SIHQHIP"/>
<dbReference type="GO" id="GO:0003735">
    <property type="term" value="F:structural constituent of ribosome"/>
    <property type="evidence" value="ECO:0000318"/>
    <property type="project" value="GO_Central"/>
</dbReference>
<dbReference type="InParanoid" id="A0A5F8AHF7"/>
<dbReference type="FunFam" id="3.10.440.10:FF:000001">
    <property type="entry name" value="60S ribosomal protein L31"/>
    <property type="match status" value="1"/>
</dbReference>
<dbReference type="VEuPathDB" id="HostDB:ENSMMUG00000057114"/>
<dbReference type="SMR" id="A0A5F8AHF7"/>
<comment type="similarity">
    <text evidence="1">Belongs to the eukaryotic ribosomal protein eL31 family.</text>
</comment>
<dbReference type="STRING" id="9544.ENSMMUP00000076841"/>
<dbReference type="InterPro" id="IPR000054">
    <property type="entry name" value="Ribosomal_eL31"/>
</dbReference>
<evidence type="ECO:0000313" key="10">
    <source>
        <dbReference type="Proteomes" id="UP000006718"/>
    </source>
</evidence>